<comment type="similarity">
    <text evidence="3">Belongs to the PIGS family.</text>
</comment>
<feature type="transmembrane region" description="Helical" evidence="11">
    <location>
        <begin position="532"/>
        <end position="551"/>
    </location>
</feature>
<accession>A0A2X0P761</accession>
<organism evidence="12 13">
    <name type="scientific">Microbotryum silenes-dioicae</name>
    <dbReference type="NCBI Taxonomy" id="796604"/>
    <lineage>
        <taxon>Eukaryota</taxon>
        <taxon>Fungi</taxon>
        <taxon>Dikarya</taxon>
        <taxon>Basidiomycota</taxon>
        <taxon>Pucciniomycotina</taxon>
        <taxon>Microbotryomycetes</taxon>
        <taxon>Microbotryales</taxon>
        <taxon>Microbotryaceae</taxon>
        <taxon>Microbotryum</taxon>
    </lineage>
</organism>
<comment type="subcellular location">
    <subcellularLocation>
        <location evidence="1">Endoplasmic reticulum membrane</location>
        <topology evidence="1">Multi-pass membrane protein</topology>
    </subcellularLocation>
</comment>
<keyword evidence="8 11" id="KW-0472">Membrane</keyword>
<evidence type="ECO:0000256" key="5">
    <source>
        <dbReference type="ARBA" id="ARBA00022692"/>
    </source>
</evidence>
<dbReference type="GO" id="GO:0016255">
    <property type="term" value="P:attachment of GPI anchor to protein"/>
    <property type="evidence" value="ECO:0007669"/>
    <property type="project" value="InterPro"/>
</dbReference>
<dbReference type="UniPathway" id="UPA00196"/>
<evidence type="ECO:0000256" key="7">
    <source>
        <dbReference type="ARBA" id="ARBA00022989"/>
    </source>
</evidence>
<dbReference type="GO" id="GO:0006506">
    <property type="term" value="P:GPI anchor biosynthetic process"/>
    <property type="evidence" value="ECO:0007669"/>
    <property type="project" value="UniProtKB-UniPathway"/>
</dbReference>
<feature type="region of interest" description="Disordered" evidence="10">
    <location>
        <begin position="557"/>
        <end position="605"/>
    </location>
</feature>
<gene>
    <name evidence="12" type="primary">BQ5605_C001g00836</name>
    <name evidence="12" type="ORF">BQ5605_C001G00836</name>
</gene>
<keyword evidence="4" id="KW-0337">GPI-anchor biosynthesis</keyword>
<dbReference type="EMBL" id="FQNC01000043">
    <property type="protein sequence ID" value="SGY49918.1"/>
    <property type="molecule type" value="Genomic_DNA"/>
</dbReference>
<dbReference type="Proteomes" id="UP000249464">
    <property type="component" value="Unassembled WGS sequence"/>
</dbReference>
<feature type="compositionally biased region" description="Basic and acidic residues" evidence="10">
    <location>
        <begin position="561"/>
        <end position="579"/>
    </location>
</feature>
<evidence type="ECO:0000256" key="2">
    <source>
        <dbReference type="ARBA" id="ARBA00004687"/>
    </source>
</evidence>
<dbReference type="PANTHER" id="PTHR21072:SF13">
    <property type="entry name" value="GPI TRANSAMIDASE COMPONENT PIG-S"/>
    <property type="match status" value="1"/>
</dbReference>
<feature type="transmembrane region" description="Helical" evidence="11">
    <location>
        <begin position="68"/>
        <end position="86"/>
    </location>
</feature>
<evidence type="ECO:0000256" key="6">
    <source>
        <dbReference type="ARBA" id="ARBA00022824"/>
    </source>
</evidence>
<evidence type="ECO:0000256" key="8">
    <source>
        <dbReference type="ARBA" id="ARBA00023136"/>
    </source>
</evidence>
<evidence type="ECO:0000256" key="10">
    <source>
        <dbReference type="SAM" id="MobiDB-lite"/>
    </source>
</evidence>
<keyword evidence="13" id="KW-1185">Reference proteome</keyword>
<dbReference type="STRING" id="796604.A0A2X0P761"/>
<reference evidence="12 13" key="1">
    <citation type="submission" date="2016-11" db="EMBL/GenBank/DDBJ databases">
        <authorList>
            <person name="Jaros S."/>
            <person name="Januszkiewicz K."/>
            <person name="Wedrychowicz H."/>
        </authorList>
    </citation>
    <scope>NUCLEOTIDE SEQUENCE [LARGE SCALE GENOMIC DNA]</scope>
</reference>
<dbReference type="PANTHER" id="PTHR21072">
    <property type="entry name" value="GPI TRANSAMIDASE COMPONENT PIG-S"/>
    <property type="match status" value="1"/>
</dbReference>
<evidence type="ECO:0000256" key="11">
    <source>
        <dbReference type="SAM" id="Phobius"/>
    </source>
</evidence>
<evidence type="ECO:0000256" key="1">
    <source>
        <dbReference type="ARBA" id="ARBA00004477"/>
    </source>
</evidence>
<evidence type="ECO:0000313" key="12">
    <source>
        <dbReference type="EMBL" id="SGY49918.1"/>
    </source>
</evidence>
<evidence type="ECO:0000313" key="13">
    <source>
        <dbReference type="Proteomes" id="UP000249464"/>
    </source>
</evidence>
<evidence type="ECO:0000256" key="3">
    <source>
        <dbReference type="ARBA" id="ARBA00005316"/>
    </source>
</evidence>
<evidence type="ECO:0000256" key="4">
    <source>
        <dbReference type="ARBA" id="ARBA00022502"/>
    </source>
</evidence>
<dbReference type="AlphaFoldDB" id="A0A2X0P761"/>
<sequence>MPRLMTRSNTSREKLHGEPTPPPAPAPIPVPAPIAPPLHPSTRPSHPPTPTPRPRPTTKSISPLPSRLVIIASFWAVIVLALPFWWRTTTIERRPLPLAQIEQWVKKGPCYLTPKVSFAFESPAANKDPKVEQAIHATMNRLAKSELAQCLDLQWAQNGENATYRILLTDDVELLKRRFPPNTVPVSTKPGKCFNHTHTLPPPNFPTYPLFLPIGLPDRLFGNASTLLGRKPTDGSLIAPSPSMAKFSPTYKLVFSLLNEDSSSGDALLEWQIHSLLKRHVEPLLSALEPLHKFTIDTRIQYFAPLTIPVQTIDGEGSWIVEDDLRAFVNNADWKLPTSLTLDPILHFILFVPKKEHRPLKIKTLDGRFSPTGFITPQRGGVVIYNPPNIDPSTRSENTPKPPNLSTAFRLFEAQLRKLLGVTPTLPGPDFVTSWQIDALVRQRLNGVLKEGVENLSSLKRLVEEVENMRVGKGVQKGVRRALEELKLAETHLASSPPLSLHHAFEALSLASKAYFDPSMLALLYFPDNHKYAIYTPLFGPVAVPLLMALAKEWKKRRGKGKEEEGEKKDEKETGEGGGRRRRTRKGRRSLVDRFRRMRRETRPT</sequence>
<dbReference type="InterPro" id="IPR019540">
    <property type="entry name" value="PtdIno-glycan_biosynth_class_S"/>
</dbReference>
<protein>
    <submittedName>
        <fullName evidence="12">BQ5605_C001g00836 protein</fullName>
    </submittedName>
</protein>
<feature type="compositionally biased region" description="Basic and acidic residues" evidence="10">
    <location>
        <begin position="590"/>
        <end position="605"/>
    </location>
</feature>
<comment type="pathway">
    <text evidence="2">Glycolipid biosynthesis; glycosylphosphatidylinositol-anchor biosynthesis.</text>
</comment>
<dbReference type="Pfam" id="PF10510">
    <property type="entry name" value="PIG-S"/>
    <property type="match status" value="2"/>
</dbReference>
<dbReference type="GO" id="GO:0042765">
    <property type="term" value="C:GPI-anchor transamidase complex"/>
    <property type="evidence" value="ECO:0007669"/>
    <property type="project" value="InterPro"/>
</dbReference>
<evidence type="ECO:0000256" key="9">
    <source>
        <dbReference type="ARBA" id="ARBA00023180"/>
    </source>
</evidence>
<keyword evidence="7 11" id="KW-1133">Transmembrane helix</keyword>
<keyword evidence="5 11" id="KW-0812">Transmembrane</keyword>
<feature type="compositionally biased region" description="Pro residues" evidence="10">
    <location>
        <begin position="19"/>
        <end position="55"/>
    </location>
</feature>
<keyword evidence="6" id="KW-0256">Endoplasmic reticulum</keyword>
<proteinExistence type="inferred from homology"/>
<feature type="compositionally biased region" description="Basic residues" evidence="10">
    <location>
        <begin position="580"/>
        <end position="589"/>
    </location>
</feature>
<feature type="region of interest" description="Disordered" evidence="10">
    <location>
        <begin position="1"/>
        <end position="61"/>
    </location>
</feature>
<keyword evidence="9" id="KW-0325">Glycoprotein</keyword>
<name>A0A2X0P761_9BASI</name>